<feature type="compositionally biased region" description="Basic and acidic residues" evidence="5">
    <location>
        <begin position="424"/>
        <end position="436"/>
    </location>
</feature>
<dbReference type="PANTHER" id="PTHR23325:SF1">
    <property type="entry name" value="SERUM RESPONSE FACTOR-BINDING PROTEIN 1"/>
    <property type="match status" value="1"/>
</dbReference>
<dbReference type="PANTHER" id="PTHR23325">
    <property type="entry name" value="SERUM RESPONSE FACTOR-BINDING"/>
    <property type="match status" value="1"/>
</dbReference>
<evidence type="ECO:0000256" key="5">
    <source>
        <dbReference type="SAM" id="MobiDB-lite"/>
    </source>
</evidence>
<organism evidence="7 8">
    <name type="scientific">Pinctada imbricata</name>
    <name type="common">Atlantic pearl-oyster</name>
    <name type="synonym">Pinctada martensii</name>
    <dbReference type="NCBI Taxonomy" id="66713"/>
    <lineage>
        <taxon>Eukaryota</taxon>
        <taxon>Metazoa</taxon>
        <taxon>Spiralia</taxon>
        <taxon>Lophotrochozoa</taxon>
        <taxon>Mollusca</taxon>
        <taxon>Bivalvia</taxon>
        <taxon>Autobranchia</taxon>
        <taxon>Pteriomorphia</taxon>
        <taxon>Pterioida</taxon>
        <taxon>Pterioidea</taxon>
        <taxon>Pteriidae</taxon>
        <taxon>Pinctada</taxon>
    </lineage>
</organism>
<feature type="region of interest" description="Disordered" evidence="5">
    <location>
        <begin position="210"/>
        <end position="358"/>
    </location>
</feature>
<dbReference type="GO" id="GO:0030490">
    <property type="term" value="P:maturation of SSU-rRNA"/>
    <property type="evidence" value="ECO:0007669"/>
    <property type="project" value="TreeGrafter"/>
</dbReference>
<evidence type="ECO:0000259" key="6">
    <source>
        <dbReference type="Pfam" id="PF09073"/>
    </source>
</evidence>
<evidence type="ECO:0000313" key="7">
    <source>
        <dbReference type="EMBL" id="KAK3097928.1"/>
    </source>
</evidence>
<accession>A0AA88Y4J6</accession>
<dbReference type="GO" id="GO:0005634">
    <property type="term" value="C:nucleus"/>
    <property type="evidence" value="ECO:0007669"/>
    <property type="project" value="TreeGrafter"/>
</dbReference>
<feature type="compositionally biased region" description="Basic residues" evidence="5">
    <location>
        <begin position="481"/>
        <end position="493"/>
    </location>
</feature>
<evidence type="ECO:0000256" key="3">
    <source>
        <dbReference type="ARBA" id="ARBA00025646"/>
    </source>
</evidence>
<dbReference type="InterPro" id="IPR037393">
    <property type="entry name" value="Bud22/SRFB1"/>
</dbReference>
<dbReference type="EMBL" id="VSWD01000007">
    <property type="protein sequence ID" value="KAK3097928.1"/>
    <property type="molecule type" value="Genomic_DNA"/>
</dbReference>
<dbReference type="Pfam" id="PF09073">
    <property type="entry name" value="BUD22"/>
    <property type="match status" value="1"/>
</dbReference>
<feature type="region of interest" description="Disordered" evidence="5">
    <location>
        <begin position="416"/>
        <end position="439"/>
    </location>
</feature>
<dbReference type="AlphaFoldDB" id="A0AA88Y4J6"/>
<feature type="region of interest" description="Disordered" evidence="5">
    <location>
        <begin position="458"/>
        <end position="584"/>
    </location>
</feature>
<name>A0AA88Y4J6_PINIB</name>
<protein>
    <recommendedName>
        <fullName evidence="1">Serum response factor-binding protein 1</fullName>
    </recommendedName>
    <alternativeName>
        <fullName evidence="4">SRF-dependent transcription regulation-associated protein</fullName>
    </alternativeName>
</protein>
<evidence type="ECO:0000256" key="1">
    <source>
        <dbReference type="ARBA" id="ARBA00013459"/>
    </source>
</evidence>
<evidence type="ECO:0000256" key="2">
    <source>
        <dbReference type="ARBA" id="ARBA00023054"/>
    </source>
</evidence>
<keyword evidence="8" id="KW-1185">Reference proteome</keyword>
<comment type="caution">
    <text evidence="7">The sequence shown here is derived from an EMBL/GenBank/DDBJ whole genome shotgun (WGS) entry which is preliminary data.</text>
</comment>
<dbReference type="InterPro" id="IPR015158">
    <property type="entry name" value="Bud22_dom"/>
</dbReference>
<feature type="domain" description="Bud22" evidence="6">
    <location>
        <begin position="460"/>
        <end position="581"/>
    </location>
</feature>
<feature type="compositionally biased region" description="Basic and acidic residues" evidence="5">
    <location>
        <begin position="211"/>
        <end position="246"/>
    </location>
</feature>
<comment type="function">
    <text evidence="3">May be involved in regulating transcriptional activation of cardiac genes during the aging process. May play a role in biosynthesis and/or processing of SLC2A4 in adipose cells.</text>
</comment>
<evidence type="ECO:0000256" key="4">
    <source>
        <dbReference type="ARBA" id="ARBA00033254"/>
    </source>
</evidence>
<gene>
    <name evidence="7" type="ORF">FSP39_014615</name>
</gene>
<feature type="compositionally biased region" description="Acidic residues" evidence="5">
    <location>
        <begin position="325"/>
        <end position="339"/>
    </location>
</feature>
<reference evidence="7" key="1">
    <citation type="submission" date="2019-08" db="EMBL/GenBank/DDBJ databases">
        <title>The improved chromosome-level genome for the pearl oyster Pinctada fucata martensii using PacBio sequencing and Hi-C.</title>
        <authorList>
            <person name="Zheng Z."/>
        </authorList>
    </citation>
    <scope>NUCLEOTIDE SEQUENCE</scope>
    <source>
        <strain evidence="7">ZZ-2019</strain>
        <tissue evidence="7">Adductor muscle</tissue>
    </source>
</reference>
<feature type="compositionally biased region" description="Acidic residues" evidence="5">
    <location>
        <begin position="247"/>
        <end position="307"/>
    </location>
</feature>
<proteinExistence type="predicted"/>
<keyword evidence="2" id="KW-0175">Coiled coil</keyword>
<dbReference type="GO" id="GO:0030686">
    <property type="term" value="C:90S preribosome"/>
    <property type="evidence" value="ECO:0007669"/>
    <property type="project" value="TreeGrafter"/>
</dbReference>
<sequence>MDSDEESRETSFRKLDVAKSASVDKVALNNKVIKLRPVIEKAKVYIIHYLSRKIKKLKGRKGQDEKVLEKFKRKWQRLVEEIQVIKHLKPDKIAMFAFGNTKTLKEVCDVPDHMMENRALTRLSEHKLIQEEVKKFRTEHEDWKSLAAYLLSRNSGRRFKKKKLNKVEKIITNVRAGEVMIKSFLEGKFDTDCPQTEKLKEDKYGSLVSDTLRRDVREREKPGEAKGRKEDGKSTKKSGKEISKNIEDEDDIDKNDDEDEEDEVDDDDENSDDEDVDENDDEEDDDEEDDDEEDDDEEDDDEEDDDNKEDKDSNFKRKHIASDSGESDVADDEDSDEESNNAFKDKRIQGYVGAKSHGEVVVKKINLDEMEDSVDDKVVKDAESIPSFLIKSSSDSVKSAKSKAKKDAFFVTSDADSASEYENETDKQNVKEKDFSSDEEVTLGRGMKAFNSSFMGSLSEKKWRKTAEKRRKDTTTDFNRQQKKTVFKPKSHKGPNTFFRKGNNRPEGSWKGSKPSYNRNKMGGGKSINQMDRSKTSVSNKNFKNSSDTKEVKLHPSWQASRKRKEQAKLQTFQGKKIKFDDND</sequence>
<feature type="compositionally biased region" description="Polar residues" evidence="5">
    <location>
        <begin position="527"/>
        <end position="546"/>
    </location>
</feature>
<dbReference type="Proteomes" id="UP001186944">
    <property type="component" value="Unassembled WGS sequence"/>
</dbReference>
<evidence type="ECO:0000313" key="8">
    <source>
        <dbReference type="Proteomes" id="UP001186944"/>
    </source>
</evidence>